<evidence type="ECO:0000256" key="1">
    <source>
        <dbReference type="SAM" id="MobiDB-lite"/>
    </source>
</evidence>
<evidence type="ECO:0000313" key="3">
    <source>
        <dbReference type="Proteomes" id="UP001286313"/>
    </source>
</evidence>
<accession>A0AAE1F017</accession>
<proteinExistence type="predicted"/>
<dbReference type="EMBL" id="JAWQEG010003843">
    <property type="protein sequence ID" value="KAK3864213.1"/>
    <property type="molecule type" value="Genomic_DNA"/>
</dbReference>
<dbReference type="AlphaFoldDB" id="A0AAE1F017"/>
<feature type="compositionally biased region" description="Basic and acidic residues" evidence="1">
    <location>
        <begin position="1"/>
        <end position="67"/>
    </location>
</feature>
<sequence>MEEKKDREREGRKDVGVERKGERKEEQEKRREKEKGKNKRREKEKGKKNKRREEKSVKEGSGERWRQSEGVIQTEGDKRHWFTRRHHQENSLTHCQAESQVGVTRGPKRQPSTQHPQATIVLSLNLALVGMAEEACSGWLGYHSNYIITTTTTTTTLPPPPPPMITLGA</sequence>
<name>A0AAE1F017_PETCI</name>
<reference evidence="2" key="1">
    <citation type="submission" date="2023-10" db="EMBL/GenBank/DDBJ databases">
        <title>Genome assemblies of two species of porcelain crab, Petrolisthes cinctipes and Petrolisthes manimaculis (Anomura: Porcellanidae).</title>
        <authorList>
            <person name="Angst P."/>
        </authorList>
    </citation>
    <scope>NUCLEOTIDE SEQUENCE</scope>
    <source>
        <strain evidence="2">PB745_01</strain>
        <tissue evidence="2">Gill</tissue>
    </source>
</reference>
<evidence type="ECO:0000313" key="2">
    <source>
        <dbReference type="EMBL" id="KAK3864213.1"/>
    </source>
</evidence>
<keyword evidence="3" id="KW-1185">Reference proteome</keyword>
<protein>
    <submittedName>
        <fullName evidence="2">Uncharacterized protein</fullName>
    </submittedName>
</protein>
<feature type="region of interest" description="Disordered" evidence="1">
    <location>
        <begin position="1"/>
        <end position="79"/>
    </location>
</feature>
<organism evidence="2 3">
    <name type="scientific">Petrolisthes cinctipes</name>
    <name type="common">Flat porcelain crab</name>
    <dbReference type="NCBI Taxonomy" id="88211"/>
    <lineage>
        <taxon>Eukaryota</taxon>
        <taxon>Metazoa</taxon>
        <taxon>Ecdysozoa</taxon>
        <taxon>Arthropoda</taxon>
        <taxon>Crustacea</taxon>
        <taxon>Multicrustacea</taxon>
        <taxon>Malacostraca</taxon>
        <taxon>Eumalacostraca</taxon>
        <taxon>Eucarida</taxon>
        <taxon>Decapoda</taxon>
        <taxon>Pleocyemata</taxon>
        <taxon>Anomura</taxon>
        <taxon>Galatheoidea</taxon>
        <taxon>Porcellanidae</taxon>
        <taxon>Petrolisthes</taxon>
    </lineage>
</organism>
<comment type="caution">
    <text evidence="2">The sequence shown here is derived from an EMBL/GenBank/DDBJ whole genome shotgun (WGS) entry which is preliminary data.</text>
</comment>
<gene>
    <name evidence="2" type="ORF">Pcinc_030086</name>
</gene>
<dbReference type="Proteomes" id="UP001286313">
    <property type="component" value="Unassembled WGS sequence"/>
</dbReference>